<dbReference type="KEGG" id="snw:BBN63_08525"/>
<dbReference type="EMBL" id="CP018047">
    <property type="protein sequence ID" value="AQU66289.1"/>
    <property type="molecule type" value="Genomic_DNA"/>
</dbReference>
<feature type="transmembrane region" description="Helical" evidence="2">
    <location>
        <begin position="226"/>
        <end position="250"/>
    </location>
</feature>
<dbReference type="Proteomes" id="UP000189677">
    <property type="component" value="Chromosome"/>
</dbReference>
<keyword evidence="4" id="KW-1185">Reference proteome</keyword>
<evidence type="ECO:0000313" key="4">
    <source>
        <dbReference type="Proteomes" id="UP000189677"/>
    </source>
</evidence>
<sequence length="385" mass="38574">MLALRLARGSHPLVLLRRLLVAAASAGVGFLLLCTLGWAVNHPSGSLLRLLWCVLPLAATLQFAVAVARTDPSTRPRSGLSAVGLGPAQLTALAAASTMLSCAVGSMVALLFFLHLRGDITGLPFDGAAADLLGAGHPLPLAAALTLLAVVPVLAGAATGLALRPRRTRPAEHTDSELPATPKPAPSGLPWGVALTAAGLAVETYASRSGSGSPLPMPGRFEGSPAGVLAGWSLTALGLALAGPGIAYLCGQLLQMLRPGATRLLAGRILMDEAVRIGRPLGVVCAVISGGFAAAALYGPGDERPFGPLTGLGATLVVGCTVATLLLAVLEAKHARTDTTAALVRVGAPTGLLRTAAALRAGALLAVFGPLTWMIAALAAVPLAG</sequence>
<feature type="transmembrane region" description="Helical" evidence="2">
    <location>
        <begin position="281"/>
        <end position="299"/>
    </location>
</feature>
<feature type="transmembrane region" description="Helical" evidence="2">
    <location>
        <begin position="20"/>
        <end position="40"/>
    </location>
</feature>
<dbReference type="AlphaFoldDB" id="A0A1U9QQF5"/>
<feature type="region of interest" description="Disordered" evidence="1">
    <location>
        <begin position="165"/>
        <end position="187"/>
    </location>
</feature>
<reference evidence="3 4" key="1">
    <citation type="submission" date="2016-11" db="EMBL/GenBank/DDBJ databases">
        <title>Complete genome sequence of Streptomyces niveus SCSIO 3406.</title>
        <authorList>
            <person name="Zhu Q."/>
            <person name="Cheng W."/>
            <person name="Song Y."/>
            <person name="Li Q."/>
            <person name="Ju J."/>
        </authorList>
    </citation>
    <scope>NUCLEOTIDE SEQUENCE [LARGE SCALE GENOMIC DNA]</scope>
    <source>
        <strain evidence="3 4">SCSIO 3406</strain>
    </source>
</reference>
<feature type="transmembrane region" description="Helical" evidence="2">
    <location>
        <begin position="311"/>
        <end position="330"/>
    </location>
</feature>
<dbReference type="OrthoDB" id="4216285at2"/>
<gene>
    <name evidence="3" type="ORF">BBN63_08525</name>
</gene>
<feature type="transmembrane region" description="Helical" evidence="2">
    <location>
        <begin position="363"/>
        <end position="384"/>
    </location>
</feature>
<evidence type="ECO:0000256" key="1">
    <source>
        <dbReference type="SAM" id="MobiDB-lite"/>
    </source>
</evidence>
<feature type="transmembrane region" description="Helical" evidence="2">
    <location>
        <begin position="46"/>
        <end position="69"/>
    </location>
</feature>
<evidence type="ECO:0000313" key="3">
    <source>
        <dbReference type="EMBL" id="AQU66289.1"/>
    </source>
</evidence>
<protein>
    <submittedName>
        <fullName evidence="3">Uncharacterized protein</fullName>
    </submittedName>
</protein>
<feature type="transmembrane region" description="Helical" evidence="2">
    <location>
        <begin position="188"/>
        <end position="206"/>
    </location>
</feature>
<name>A0A1U9QQF5_STRNV</name>
<keyword evidence="2" id="KW-1133">Transmembrane helix</keyword>
<proteinExistence type="predicted"/>
<keyword evidence="2" id="KW-0472">Membrane</keyword>
<feature type="transmembrane region" description="Helical" evidence="2">
    <location>
        <begin position="90"/>
        <end position="114"/>
    </location>
</feature>
<evidence type="ECO:0000256" key="2">
    <source>
        <dbReference type="SAM" id="Phobius"/>
    </source>
</evidence>
<keyword evidence="2" id="KW-0812">Transmembrane</keyword>
<organism evidence="3 4">
    <name type="scientific">Streptomyces niveus</name>
    <name type="common">Streptomyces spheroides</name>
    <dbReference type="NCBI Taxonomy" id="193462"/>
    <lineage>
        <taxon>Bacteria</taxon>
        <taxon>Bacillati</taxon>
        <taxon>Actinomycetota</taxon>
        <taxon>Actinomycetes</taxon>
        <taxon>Kitasatosporales</taxon>
        <taxon>Streptomycetaceae</taxon>
        <taxon>Streptomyces</taxon>
    </lineage>
</organism>
<feature type="transmembrane region" description="Helical" evidence="2">
    <location>
        <begin position="141"/>
        <end position="163"/>
    </location>
</feature>
<accession>A0A1U9QQF5</accession>
<dbReference type="RefSeq" id="WP_078074821.1">
    <property type="nucleotide sequence ID" value="NZ_CP018047.1"/>
</dbReference>